<keyword evidence="3" id="KW-0732">Signal</keyword>
<dbReference type="Pfam" id="PF13927">
    <property type="entry name" value="Ig_3"/>
    <property type="match status" value="1"/>
</dbReference>
<evidence type="ECO:0000256" key="6">
    <source>
        <dbReference type="ARBA" id="ARBA00023157"/>
    </source>
</evidence>
<dbReference type="InterPro" id="IPR003599">
    <property type="entry name" value="Ig_sub"/>
</dbReference>
<dbReference type="PANTHER" id="PTHR12231:SF253">
    <property type="entry name" value="DPR-INTERACTING PROTEIN ETA, ISOFORM B-RELATED"/>
    <property type="match status" value="1"/>
</dbReference>
<evidence type="ECO:0000256" key="3">
    <source>
        <dbReference type="ARBA" id="ARBA00022729"/>
    </source>
</evidence>
<name>A0AAN9A1D1_HALRR</name>
<dbReference type="PANTHER" id="PTHR12231">
    <property type="entry name" value="CTX-RELATED TYPE I TRANSMEMBRANE PROTEIN"/>
    <property type="match status" value="1"/>
</dbReference>
<keyword evidence="7" id="KW-0325">Glycoprotein</keyword>
<dbReference type="SUPFAM" id="SSF48726">
    <property type="entry name" value="Immunoglobulin"/>
    <property type="match status" value="2"/>
</dbReference>
<keyword evidence="11" id="KW-1185">Reference proteome</keyword>
<dbReference type="GO" id="GO:0043005">
    <property type="term" value="C:neuron projection"/>
    <property type="evidence" value="ECO:0007669"/>
    <property type="project" value="TreeGrafter"/>
</dbReference>
<dbReference type="Gene3D" id="2.60.40.10">
    <property type="entry name" value="Immunoglobulins"/>
    <property type="match status" value="1"/>
</dbReference>
<sequence length="219" mass="24751">MKTGPKSPMGYWHLEEGYDNVHTTFSCDGPEILFQEIKRSLQNHVGSNEESMEMLCKRSMKPPVLEGADEEEVWVIEGMPASLSCLAHGTPPPTFEWTREDDNLIRMNSSTYLSSWEGEEITLQHTNHQSAGDFICIASNGYPPSKSKRVRLFVSFTPFVRGPGSQIWASQGESISLTCLYAAYPVPQIVWILENHLGPRHLTEEYFTNTLQEGHPPYT</sequence>
<keyword evidence="4" id="KW-0677">Repeat</keyword>
<evidence type="ECO:0000256" key="4">
    <source>
        <dbReference type="ARBA" id="ARBA00022737"/>
    </source>
</evidence>
<dbReference type="InterPro" id="IPR007110">
    <property type="entry name" value="Ig-like_dom"/>
</dbReference>
<dbReference type="Proteomes" id="UP001381693">
    <property type="component" value="Unassembled WGS sequence"/>
</dbReference>
<proteinExistence type="predicted"/>
<evidence type="ECO:0000313" key="11">
    <source>
        <dbReference type="Proteomes" id="UP001381693"/>
    </source>
</evidence>
<evidence type="ECO:0000256" key="8">
    <source>
        <dbReference type="ARBA" id="ARBA00023319"/>
    </source>
</evidence>
<gene>
    <name evidence="10" type="ORF">SK128_022177</name>
</gene>
<dbReference type="PROSITE" id="PS50835">
    <property type="entry name" value="IG_LIKE"/>
    <property type="match status" value="1"/>
</dbReference>
<dbReference type="EMBL" id="JAXCGZ010009562">
    <property type="protein sequence ID" value="KAK7076746.1"/>
    <property type="molecule type" value="Genomic_DNA"/>
</dbReference>
<keyword evidence="2" id="KW-1003">Cell membrane</keyword>
<evidence type="ECO:0000256" key="5">
    <source>
        <dbReference type="ARBA" id="ARBA00023136"/>
    </source>
</evidence>
<evidence type="ECO:0000256" key="2">
    <source>
        <dbReference type="ARBA" id="ARBA00022475"/>
    </source>
</evidence>
<reference evidence="10 11" key="1">
    <citation type="submission" date="2023-11" db="EMBL/GenBank/DDBJ databases">
        <title>Halocaridina rubra genome assembly.</title>
        <authorList>
            <person name="Smith C."/>
        </authorList>
    </citation>
    <scope>NUCLEOTIDE SEQUENCE [LARGE SCALE GENOMIC DNA]</scope>
    <source>
        <strain evidence="10">EP-1</strain>
        <tissue evidence="10">Whole</tissue>
    </source>
</reference>
<accession>A0AAN9A1D1</accession>
<dbReference type="InterPro" id="IPR036179">
    <property type="entry name" value="Ig-like_dom_sf"/>
</dbReference>
<organism evidence="10 11">
    <name type="scientific">Halocaridina rubra</name>
    <name type="common">Hawaiian red shrimp</name>
    <dbReference type="NCBI Taxonomy" id="373956"/>
    <lineage>
        <taxon>Eukaryota</taxon>
        <taxon>Metazoa</taxon>
        <taxon>Ecdysozoa</taxon>
        <taxon>Arthropoda</taxon>
        <taxon>Crustacea</taxon>
        <taxon>Multicrustacea</taxon>
        <taxon>Malacostraca</taxon>
        <taxon>Eumalacostraca</taxon>
        <taxon>Eucarida</taxon>
        <taxon>Decapoda</taxon>
        <taxon>Pleocyemata</taxon>
        <taxon>Caridea</taxon>
        <taxon>Atyoidea</taxon>
        <taxon>Atyidae</taxon>
        <taxon>Halocaridina</taxon>
    </lineage>
</organism>
<protein>
    <recommendedName>
        <fullName evidence="9">Ig-like domain-containing protein</fullName>
    </recommendedName>
</protein>
<dbReference type="InterPro" id="IPR051170">
    <property type="entry name" value="Neural/epithelial_adhesion"/>
</dbReference>
<evidence type="ECO:0000256" key="7">
    <source>
        <dbReference type="ARBA" id="ARBA00023180"/>
    </source>
</evidence>
<evidence type="ECO:0000259" key="9">
    <source>
        <dbReference type="PROSITE" id="PS50835"/>
    </source>
</evidence>
<evidence type="ECO:0000313" key="10">
    <source>
        <dbReference type="EMBL" id="KAK7076746.1"/>
    </source>
</evidence>
<keyword evidence="6" id="KW-1015">Disulfide bond</keyword>
<feature type="domain" description="Ig-like" evidence="9">
    <location>
        <begin position="62"/>
        <end position="155"/>
    </location>
</feature>
<evidence type="ECO:0000256" key="1">
    <source>
        <dbReference type="ARBA" id="ARBA00004236"/>
    </source>
</evidence>
<dbReference type="GO" id="GO:0005886">
    <property type="term" value="C:plasma membrane"/>
    <property type="evidence" value="ECO:0007669"/>
    <property type="project" value="UniProtKB-SubCell"/>
</dbReference>
<dbReference type="SMART" id="SM00409">
    <property type="entry name" value="IG"/>
    <property type="match status" value="1"/>
</dbReference>
<dbReference type="InterPro" id="IPR013783">
    <property type="entry name" value="Ig-like_fold"/>
</dbReference>
<dbReference type="FunFam" id="2.60.40.10:FF:000328">
    <property type="entry name" value="CLUMA_CG000981, isoform A"/>
    <property type="match status" value="1"/>
</dbReference>
<comment type="subcellular location">
    <subcellularLocation>
        <location evidence="1">Cell membrane</location>
    </subcellularLocation>
</comment>
<dbReference type="AlphaFoldDB" id="A0AAN9A1D1"/>
<keyword evidence="5" id="KW-0472">Membrane</keyword>
<keyword evidence="8" id="KW-0393">Immunoglobulin domain</keyword>
<comment type="caution">
    <text evidence="10">The sequence shown here is derived from an EMBL/GenBank/DDBJ whole genome shotgun (WGS) entry which is preliminary data.</text>
</comment>